<dbReference type="EMBL" id="JOPJ01000002">
    <property type="protein sequence ID" value="OUJ13843.1"/>
    <property type="molecule type" value="Genomic_DNA"/>
</dbReference>
<dbReference type="Proteomes" id="UP000194931">
    <property type="component" value="Unassembled WGS sequence"/>
</dbReference>
<keyword evidence="2" id="KW-1185">Reference proteome</keyword>
<accession>A0A252BY43</accession>
<organism evidence="1 2">
    <name type="scientific">Acetobacter okinawensis</name>
    <dbReference type="NCBI Taxonomy" id="1076594"/>
    <lineage>
        <taxon>Bacteria</taxon>
        <taxon>Pseudomonadati</taxon>
        <taxon>Pseudomonadota</taxon>
        <taxon>Alphaproteobacteria</taxon>
        <taxon>Acetobacterales</taxon>
        <taxon>Acetobacteraceae</taxon>
        <taxon>Acetobacter</taxon>
    </lineage>
</organism>
<evidence type="ECO:0000313" key="1">
    <source>
        <dbReference type="EMBL" id="OUJ13843.1"/>
    </source>
</evidence>
<gene>
    <name evidence="1" type="ORF">HK26_04175</name>
</gene>
<protein>
    <submittedName>
        <fullName evidence="1">Uncharacterized protein</fullName>
    </submittedName>
</protein>
<evidence type="ECO:0000313" key="2">
    <source>
        <dbReference type="Proteomes" id="UP000194931"/>
    </source>
</evidence>
<dbReference type="AlphaFoldDB" id="A0A252BY43"/>
<proteinExistence type="predicted"/>
<reference evidence="2" key="1">
    <citation type="submission" date="2014-06" db="EMBL/GenBank/DDBJ databases">
        <authorList>
            <person name="Winans N.J."/>
            <person name="Newell P.D."/>
            <person name="Douglas A.E."/>
        </authorList>
    </citation>
    <scope>NUCLEOTIDE SEQUENCE [LARGE SCALE GENOMIC DNA]</scope>
</reference>
<comment type="caution">
    <text evidence="1">The sequence shown here is derived from an EMBL/GenBank/DDBJ whole genome shotgun (WGS) entry which is preliminary data.</text>
</comment>
<name>A0A252BY43_9PROT</name>
<sequence length="130" mass="15007">MTQKTKLEPIGPYTPEHEGPFCDKDGVPIELKIRDGRGATPLFGYRRKSEMLIGWDKNGDNPIFGRVMNAREVPVAREFWANEFKRADGYIGVSHAHETEIKAINERYELPHWNWTRTIHVREFLPGEGS</sequence>
<dbReference type="OrthoDB" id="7220099at2"/>
<dbReference type="RefSeq" id="WP_086638092.1">
    <property type="nucleotide sequence ID" value="NZ_JOPJ01000002.1"/>
</dbReference>